<gene>
    <name evidence="10" type="ORF">SOCEGT47_053880</name>
</gene>
<evidence type="ECO:0000256" key="6">
    <source>
        <dbReference type="ARBA" id="ARBA00022989"/>
    </source>
</evidence>
<evidence type="ECO:0000313" key="10">
    <source>
        <dbReference type="EMBL" id="AUX24848.1"/>
    </source>
</evidence>
<dbReference type="PANTHER" id="PTHR33908">
    <property type="entry name" value="MANNOSYLTRANSFERASE YKCB-RELATED"/>
    <property type="match status" value="1"/>
</dbReference>
<feature type="transmembrane region" description="Helical" evidence="9">
    <location>
        <begin position="172"/>
        <end position="188"/>
    </location>
</feature>
<feature type="compositionally biased region" description="Low complexity" evidence="8">
    <location>
        <begin position="513"/>
        <end position="523"/>
    </location>
</feature>
<dbReference type="RefSeq" id="WP_242515253.1">
    <property type="nucleotide sequence ID" value="NZ_CP012670.1"/>
</dbReference>
<dbReference type="GO" id="GO:0009103">
    <property type="term" value="P:lipopolysaccharide biosynthetic process"/>
    <property type="evidence" value="ECO:0007669"/>
    <property type="project" value="UniProtKB-ARBA"/>
</dbReference>
<feature type="transmembrane region" description="Helical" evidence="9">
    <location>
        <begin position="407"/>
        <end position="433"/>
    </location>
</feature>
<feature type="region of interest" description="Disordered" evidence="8">
    <location>
        <begin position="500"/>
        <end position="529"/>
    </location>
</feature>
<dbReference type="PANTHER" id="PTHR33908:SF11">
    <property type="entry name" value="MEMBRANE PROTEIN"/>
    <property type="match status" value="1"/>
</dbReference>
<evidence type="ECO:0000313" key="11">
    <source>
        <dbReference type="Proteomes" id="UP000295781"/>
    </source>
</evidence>
<keyword evidence="4" id="KW-0808">Transferase</keyword>
<sequence>MSGDAPAAPRRRDGVAIFALALAARVAVVAWAAGRFPPTADATYYQRIAERIAAGLGYTWLWPDGVVTYAAHYPVGYPGAIGALYALVGTHPAGAMLLNAVLGALGALAVHRLAARAAPRSRAVAALAGALVALHPGLVAYTPALMTEGVTGSLVACAAWASAWARERRPALAPFVVLGLLVGMATLVRPQTLVLAPVFAGLALLGPAPGDPPRSSGAPAPRVGAARAARRAAPILLTVIAALLVCAPWTARNCARMDRCALVSVNGGWNLLIGADPASTGAWSPIQVPEACRDVFDEAGKDACFGREARRFIVEHPGTWLGLMPRKLAATFDYCGAAGWYLHASNPAAFSEAAKVALGAVETAFERAVLLLALVWALRRSAPAPGALGGRARELSLAHRGLALARLALFAVGVVAALHVHAWVGYLALLGLALLEGRALLRAPVLAGAALAVLAATALTHAVFFGAGRYALVAFPLLTGLAALAAARQDPARHRAGVPRAMEGAGAGGDGAAGSAVSASPSASERERL</sequence>
<evidence type="ECO:0000256" key="2">
    <source>
        <dbReference type="ARBA" id="ARBA00022475"/>
    </source>
</evidence>
<protein>
    <recommendedName>
        <fullName evidence="12">Glycosyltransferase RgtA/B/C/D-like domain-containing protein</fullName>
    </recommendedName>
</protein>
<comment type="subcellular location">
    <subcellularLocation>
        <location evidence="1">Cell membrane</location>
        <topology evidence="1">Multi-pass membrane protein</topology>
    </subcellularLocation>
</comment>
<proteinExistence type="predicted"/>
<keyword evidence="6 9" id="KW-1133">Transmembrane helix</keyword>
<evidence type="ECO:0000256" key="4">
    <source>
        <dbReference type="ARBA" id="ARBA00022679"/>
    </source>
</evidence>
<dbReference type="GO" id="GO:0016763">
    <property type="term" value="F:pentosyltransferase activity"/>
    <property type="evidence" value="ECO:0007669"/>
    <property type="project" value="TreeGrafter"/>
</dbReference>
<accession>A0A4P2Q6X8</accession>
<keyword evidence="2" id="KW-1003">Cell membrane</keyword>
<dbReference type="EMBL" id="CP012670">
    <property type="protein sequence ID" value="AUX24848.1"/>
    <property type="molecule type" value="Genomic_DNA"/>
</dbReference>
<dbReference type="Proteomes" id="UP000295781">
    <property type="component" value="Chromosome"/>
</dbReference>
<evidence type="ECO:0000256" key="3">
    <source>
        <dbReference type="ARBA" id="ARBA00022676"/>
    </source>
</evidence>
<keyword evidence="7 9" id="KW-0472">Membrane</keyword>
<feature type="transmembrane region" description="Helical" evidence="9">
    <location>
        <begin position="470"/>
        <end position="487"/>
    </location>
</feature>
<name>A0A4P2Q6X8_SORCE</name>
<feature type="transmembrane region" description="Helical" evidence="9">
    <location>
        <begin position="93"/>
        <end position="111"/>
    </location>
</feature>
<evidence type="ECO:0008006" key="12">
    <source>
        <dbReference type="Google" id="ProtNLM"/>
    </source>
</evidence>
<feature type="transmembrane region" description="Helical" evidence="9">
    <location>
        <begin position="445"/>
        <end position="464"/>
    </location>
</feature>
<evidence type="ECO:0000256" key="7">
    <source>
        <dbReference type="ARBA" id="ARBA00023136"/>
    </source>
</evidence>
<dbReference type="InterPro" id="IPR050297">
    <property type="entry name" value="LipidA_mod_glycosyltrf_83"/>
</dbReference>
<keyword evidence="5 9" id="KW-0812">Transmembrane</keyword>
<organism evidence="10 11">
    <name type="scientific">Sorangium cellulosum</name>
    <name type="common">Polyangium cellulosum</name>
    <dbReference type="NCBI Taxonomy" id="56"/>
    <lineage>
        <taxon>Bacteria</taxon>
        <taxon>Pseudomonadati</taxon>
        <taxon>Myxococcota</taxon>
        <taxon>Polyangia</taxon>
        <taxon>Polyangiales</taxon>
        <taxon>Polyangiaceae</taxon>
        <taxon>Sorangium</taxon>
    </lineage>
</organism>
<evidence type="ECO:0000256" key="8">
    <source>
        <dbReference type="SAM" id="MobiDB-lite"/>
    </source>
</evidence>
<evidence type="ECO:0000256" key="9">
    <source>
        <dbReference type="SAM" id="Phobius"/>
    </source>
</evidence>
<dbReference type="AlphaFoldDB" id="A0A4P2Q6X8"/>
<keyword evidence="3" id="KW-0328">Glycosyltransferase</keyword>
<feature type="transmembrane region" description="Helical" evidence="9">
    <location>
        <begin position="232"/>
        <end position="251"/>
    </location>
</feature>
<reference evidence="10 11" key="1">
    <citation type="submission" date="2015-09" db="EMBL/GenBank/DDBJ databases">
        <title>Sorangium comparison.</title>
        <authorList>
            <person name="Zaburannyi N."/>
            <person name="Bunk B."/>
            <person name="Overmann J."/>
            <person name="Mueller R."/>
        </authorList>
    </citation>
    <scope>NUCLEOTIDE SEQUENCE [LARGE SCALE GENOMIC DNA]</scope>
    <source>
        <strain evidence="10 11">So ceGT47</strain>
    </source>
</reference>
<feature type="transmembrane region" description="Helical" evidence="9">
    <location>
        <begin position="123"/>
        <end position="143"/>
    </location>
</feature>
<evidence type="ECO:0000256" key="5">
    <source>
        <dbReference type="ARBA" id="ARBA00022692"/>
    </source>
</evidence>
<evidence type="ECO:0000256" key="1">
    <source>
        <dbReference type="ARBA" id="ARBA00004651"/>
    </source>
</evidence>
<dbReference type="GO" id="GO:0005886">
    <property type="term" value="C:plasma membrane"/>
    <property type="evidence" value="ECO:0007669"/>
    <property type="project" value="UniProtKB-SubCell"/>
</dbReference>